<dbReference type="Proteomes" id="UP000034316">
    <property type="component" value="Unassembled WGS sequence"/>
</dbReference>
<evidence type="ECO:0000313" key="2">
    <source>
        <dbReference type="EMBL" id="KKP87904.1"/>
    </source>
</evidence>
<gene>
    <name evidence="2" type="ORF">UR93_C0028G0001</name>
</gene>
<name>A0A0G0D0R7_9BACT</name>
<dbReference type="EMBL" id="LBRB01000028">
    <property type="protein sequence ID" value="KKP87904.1"/>
    <property type="molecule type" value="Genomic_DNA"/>
</dbReference>
<keyword evidence="1" id="KW-1133">Transmembrane helix</keyword>
<proteinExistence type="predicted"/>
<organism evidence="2 3">
    <name type="scientific">Berkelbacteria bacterium GW2011_GWA2_35_9</name>
    <dbReference type="NCBI Taxonomy" id="1618333"/>
    <lineage>
        <taxon>Bacteria</taxon>
        <taxon>Candidatus Berkelbacteria</taxon>
    </lineage>
</organism>
<evidence type="ECO:0008006" key="4">
    <source>
        <dbReference type="Google" id="ProtNLM"/>
    </source>
</evidence>
<reference evidence="2 3" key="1">
    <citation type="journal article" date="2015" name="Nature">
        <title>rRNA introns, odd ribosomes, and small enigmatic genomes across a large radiation of phyla.</title>
        <authorList>
            <person name="Brown C.T."/>
            <person name="Hug L.A."/>
            <person name="Thomas B.C."/>
            <person name="Sharon I."/>
            <person name="Castelle C.J."/>
            <person name="Singh A."/>
            <person name="Wilkins M.J."/>
            <person name="Williams K.H."/>
            <person name="Banfield J.F."/>
        </authorList>
    </citation>
    <scope>NUCLEOTIDE SEQUENCE [LARGE SCALE GENOMIC DNA]</scope>
</reference>
<sequence length="157" mass="16606">MFGIKRGFTAIEAVIIVAILAMLGGIVWYTLGNKAGADVIVGGKGKAVASGTTFSPNPIIVPSSGVTNLTVNTNVSGAIGTVCVFYVPTNVEQNIKNIFSQGCEGVKKNNPQIIVTPMGYSNGKPNFPKNTYNIYIRVQDSSKKLSYFKADGILTVN</sequence>
<dbReference type="AlphaFoldDB" id="A0A0G0D0R7"/>
<evidence type="ECO:0000313" key="3">
    <source>
        <dbReference type="Proteomes" id="UP000034316"/>
    </source>
</evidence>
<dbReference type="STRING" id="1618333.UR93_C0028G0001"/>
<keyword evidence="1" id="KW-0472">Membrane</keyword>
<feature type="transmembrane region" description="Helical" evidence="1">
    <location>
        <begin position="7"/>
        <end position="31"/>
    </location>
</feature>
<comment type="caution">
    <text evidence="2">The sequence shown here is derived from an EMBL/GenBank/DDBJ whole genome shotgun (WGS) entry which is preliminary data.</text>
</comment>
<accession>A0A0G0D0R7</accession>
<keyword evidence="1" id="KW-0812">Transmembrane</keyword>
<protein>
    <recommendedName>
        <fullName evidence="4">Prepilin-type N-terminal cleavage/methylation domain-containing protein</fullName>
    </recommendedName>
</protein>
<evidence type="ECO:0000256" key="1">
    <source>
        <dbReference type="SAM" id="Phobius"/>
    </source>
</evidence>